<gene>
    <name evidence="3" type="ORF">ACFFTO_38530</name>
</gene>
<evidence type="ECO:0000313" key="4">
    <source>
        <dbReference type="Proteomes" id="UP001589535"/>
    </source>
</evidence>
<feature type="transmembrane region" description="Helical" evidence="2">
    <location>
        <begin position="174"/>
        <end position="200"/>
    </location>
</feature>
<keyword evidence="3" id="KW-0808">Transferase</keyword>
<dbReference type="GO" id="GO:0016740">
    <property type="term" value="F:transferase activity"/>
    <property type="evidence" value="ECO:0007669"/>
    <property type="project" value="UniProtKB-KW"/>
</dbReference>
<dbReference type="RefSeq" id="WP_378204962.1">
    <property type="nucleotide sequence ID" value="NZ_JBHMBK010000046.1"/>
</dbReference>
<feature type="transmembrane region" description="Helical" evidence="2">
    <location>
        <begin position="443"/>
        <end position="464"/>
    </location>
</feature>
<proteinExistence type="predicted"/>
<feature type="transmembrane region" description="Helical" evidence="2">
    <location>
        <begin position="90"/>
        <end position="113"/>
    </location>
</feature>
<dbReference type="Proteomes" id="UP001589535">
    <property type="component" value="Unassembled WGS sequence"/>
</dbReference>
<evidence type="ECO:0000256" key="1">
    <source>
        <dbReference type="SAM" id="MobiDB-lite"/>
    </source>
</evidence>
<feature type="transmembrane region" description="Helical" evidence="2">
    <location>
        <begin position="206"/>
        <end position="230"/>
    </location>
</feature>
<comment type="caution">
    <text evidence="3">The sequence shown here is derived from an EMBL/GenBank/DDBJ whole genome shotgun (WGS) entry which is preliminary data.</text>
</comment>
<sequence length="698" mass="72166">MVQHRPVSAAHRLLSLDIVLALLALAGGLRVLCLAAPWPALPAEAATVAHVYALGNLTSFTDAGGAGASPFGWLQLAAATMVSDAFGRSATALAAVRETVLLAALAGVVLSWFLARRLGLNRWASAAAVLVLAASPLALGLQRLVVVEHLAAAWSLGALVLITRRRPRIRHDLAAAVCLLAAVLTSPLALFFLPAAGWLLARRAPVRAALVAVVLNLGLGLAFGPAAGVLRPHLAAATRPSVTDWAALDPVWVALSAVALAAALGVPAMRPVALTGLLLAAALLVPGVPATAVLALLVPVTPLLLAGAAQAAFRRRRLPRHGSAGRPRSRFAVPQPFPAQGQEEAETPPARAIHPATPRPFPARRQQETETPPADATHPTTPQTFPAQRQQETEASPAEPACTAHRQPPTLPRDTPRPGRTATRPTPVPFPGRATRRLRTVPLLGAAAVLTAFSLSWSAGYPALRPTVDRGGPLSAARDWLHGNASGSRLLVDDAAWAELADTGWPTGLLAPPASCSVACPPAEWAVFGSDEIPLRNQYPALDSAFTGAGPTAVFGSGDTGVTVWRLGLPPPDPAAPPETPARAHAGQALAASARMTLSPEAAGVLRDGCADPRLIATLAALAAVQPVDVASFPEIPGEDAAGQPRRRVLLTGGEDGTTAFYTGQRDLFRPASVVRTAGGVLVTYPLFAPPGLLPRTR</sequence>
<feature type="compositionally biased region" description="Low complexity" evidence="1">
    <location>
        <begin position="369"/>
        <end position="384"/>
    </location>
</feature>
<feature type="transmembrane region" description="Helical" evidence="2">
    <location>
        <begin position="290"/>
        <end position="313"/>
    </location>
</feature>
<protein>
    <submittedName>
        <fullName evidence="3">Glycosyl transferase</fullName>
    </submittedName>
</protein>
<accession>A0ABV5UI86</accession>
<dbReference type="EMBL" id="JBHMBK010000046">
    <property type="protein sequence ID" value="MFB9690106.1"/>
    <property type="molecule type" value="Genomic_DNA"/>
</dbReference>
<keyword evidence="2" id="KW-1133">Transmembrane helix</keyword>
<keyword evidence="4" id="KW-1185">Reference proteome</keyword>
<keyword evidence="2" id="KW-0472">Membrane</keyword>
<feature type="compositionally biased region" description="Polar residues" evidence="1">
    <location>
        <begin position="385"/>
        <end position="394"/>
    </location>
</feature>
<feature type="transmembrane region" description="Helical" evidence="2">
    <location>
        <begin position="144"/>
        <end position="162"/>
    </location>
</feature>
<evidence type="ECO:0000313" key="3">
    <source>
        <dbReference type="EMBL" id="MFB9690106.1"/>
    </source>
</evidence>
<feature type="region of interest" description="Disordered" evidence="1">
    <location>
        <begin position="318"/>
        <end position="434"/>
    </location>
</feature>
<keyword evidence="2" id="KW-0812">Transmembrane</keyword>
<name>A0ABV5UI86_9PSEU</name>
<reference evidence="3 4" key="1">
    <citation type="submission" date="2024-09" db="EMBL/GenBank/DDBJ databases">
        <authorList>
            <person name="Sun Q."/>
            <person name="Mori K."/>
        </authorList>
    </citation>
    <scope>NUCLEOTIDE SEQUENCE [LARGE SCALE GENOMIC DNA]</scope>
    <source>
        <strain evidence="3 4">JCM 13852</strain>
    </source>
</reference>
<evidence type="ECO:0000256" key="2">
    <source>
        <dbReference type="SAM" id="Phobius"/>
    </source>
</evidence>
<feature type="transmembrane region" description="Helical" evidence="2">
    <location>
        <begin position="120"/>
        <end position="138"/>
    </location>
</feature>
<feature type="transmembrane region" description="Helical" evidence="2">
    <location>
        <begin position="251"/>
        <end position="284"/>
    </location>
</feature>
<organism evidence="3 4">
    <name type="scientific">Amycolatopsis plumensis</name>
    <dbReference type="NCBI Taxonomy" id="236508"/>
    <lineage>
        <taxon>Bacteria</taxon>
        <taxon>Bacillati</taxon>
        <taxon>Actinomycetota</taxon>
        <taxon>Actinomycetes</taxon>
        <taxon>Pseudonocardiales</taxon>
        <taxon>Pseudonocardiaceae</taxon>
        <taxon>Amycolatopsis</taxon>
    </lineage>
</organism>